<dbReference type="EMBL" id="RBUA01000184">
    <property type="protein sequence ID" value="RMU64888.1"/>
    <property type="molecule type" value="Genomic_DNA"/>
</dbReference>
<accession>A0A3M5W485</accession>
<reference evidence="1 2" key="1">
    <citation type="submission" date="2018-08" db="EMBL/GenBank/DDBJ databases">
        <title>Recombination of ecologically and evolutionarily significant loci maintains genetic cohesion in the Pseudomonas syringae species complex.</title>
        <authorList>
            <person name="Dillon M."/>
            <person name="Thakur S."/>
            <person name="Almeida R.N.D."/>
            <person name="Weir B.S."/>
            <person name="Guttman D.S."/>
        </authorList>
    </citation>
    <scope>NUCLEOTIDE SEQUENCE [LARGE SCALE GENOMIC DNA]</scope>
    <source>
        <strain evidence="1 2">ICMP 14479</strain>
    </source>
</reference>
<evidence type="ECO:0000313" key="1">
    <source>
        <dbReference type="EMBL" id="RMU64888.1"/>
    </source>
</evidence>
<evidence type="ECO:0000313" key="2">
    <source>
        <dbReference type="Proteomes" id="UP000280395"/>
    </source>
</evidence>
<gene>
    <name evidence="1" type="ORF">ALP29_200081</name>
</gene>
<sequence>MLGYLQKPASATALCELLKAYGPSRAELASPTPVKHAPGALSARELFAVTGGGPQDAAGARSVAEQWIAYF</sequence>
<proteinExistence type="predicted"/>
<organism evidence="1 2">
    <name type="scientific">Pseudomonas syringae pv. avii</name>
    <dbReference type="NCBI Taxonomy" id="663959"/>
    <lineage>
        <taxon>Bacteria</taxon>
        <taxon>Pseudomonadati</taxon>
        <taxon>Pseudomonadota</taxon>
        <taxon>Gammaproteobacteria</taxon>
        <taxon>Pseudomonadales</taxon>
        <taxon>Pseudomonadaceae</taxon>
        <taxon>Pseudomonas</taxon>
        <taxon>Pseudomonas syringae</taxon>
    </lineage>
</organism>
<dbReference type="AlphaFoldDB" id="A0A3M5W485"/>
<comment type="caution">
    <text evidence="1">The sequence shown here is derived from an EMBL/GenBank/DDBJ whole genome shotgun (WGS) entry which is preliminary data.</text>
</comment>
<name>A0A3M5W485_PSESX</name>
<dbReference type="Proteomes" id="UP000280395">
    <property type="component" value="Unassembled WGS sequence"/>
</dbReference>
<protein>
    <submittedName>
        <fullName evidence="1">Uncharacterized protein</fullName>
    </submittedName>
</protein>